<evidence type="ECO:0000256" key="2">
    <source>
        <dbReference type="SAM" id="SignalP"/>
    </source>
</evidence>
<evidence type="ECO:0000313" key="4">
    <source>
        <dbReference type="Proteomes" id="UP000472580"/>
    </source>
</evidence>
<dbReference type="OrthoDB" id="8536851at2"/>
<feature type="compositionally biased region" description="Basic residues" evidence="1">
    <location>
        <begin position="131"/>
        <end position="149"/>
    </location>
</feature>
<evidence type="ECO:0000313" key="3">
    <source>
        <dbReference type="EMBL" id="MVX56235.1"/>
    </source>
</evidence>
<dbReference type="EMBL" id="WSRP01000007">
    <property type="protein sequence ID" value="MVX56235.1"/>
    <property type="molecule type" value="Genomic_DNA"/>
</dbReference>
<evidence type="ECO:0000256" key="1">
    <source>
        <dbReference type="SAM" id="MobiDB-lite"/>
    </source>
</evidence>
<comment type="caution">
    <text evidence="3">The sequence shown here is derived from an EMBL/GenBank/DDBJ whole genome shotgun (WGS) entry which is preliminary data.</text>
</comment>
<organism evidence="3 4">
    <name type="scientific">Parasutterella muris</name>
    <dbReference type="NCBI Taxonomy" id="2565572"/>
    <lineage>
        <taxon>Bacteria</taxon>
        <taxon>Pseudomonadati</taxon>
        <taxon>Pseudomonadota</taxon>
        <taxon>Betaproteobacteria</taxon>
        <taxon>Burkholderiales</taxon>
        <taxon>Sutterellaceae</taxon>
        <taxon>Parasutterella</taxon>
    </lineage>
</organism>
<dbReference type="AlphaFoldDB" id="A0A6L6YEW5"/>
<accession>A0A6L6YEW5</accession>
<dbReference type="Proteomes" id="UP000472580">
    <property type="component" value="Unassembled WGS sequence"/>
</dbReference>
<reference evidence="3 4" key="1">
    <citation type="submission" date="2019-12" db="EMBL/GenBank/DDBJ databases">
        <title>Microbes associate with the intestines of laboratory mice.</title>
        <authorList>
            <person name="Navarre W."/>
            <person name="Wong E."/>
        </authorList>
    </citation>
    <scope>NUCLEOTIDE SEQUENCE [LARGE SCALE GENOMIC DNA]</scope>
    <source>
        <strain evidence="3 4">NM82_D38</strain>
    </source>
</reference>
<gene>
    <name evidence="3" type="ORF">E5987_03320</name>
</gene>
<keyword evidence="4" id="KW-1185">Reference proteome</keyword>
<keyword evidence="2" id="KW-0732">Signal</keyword>
<protein>
    <submittedName>
        <fullName evidence="3">Uncharacterized protein</fullName>
    </submittedName>
</protein>
<feature type="chain" id="PRO_5026784158" evidence="2">
    <location>
        <begin position="27"/>
        <end position="149"/>
    </location>
</feature>
<proteinExistence type="predicted"/>
<name>A0A6L6YEW5_9BURK</name>
<feature type="region of interest" description="Disordered" evidence="1">
    <location>
        <begin position="117"/>
        <end position="149"/>
    </location>
</feature>
<sequence>MNFRKILSACCLSVCVLHFSSPIAQAGIHLDVNVGVGAPGYYGILPIQGVVPQVFNSNPVIAVGTAIPGVGPIYLTVPLEHRKHWDRYCDRYDACSRPVYFVQRPWYDKHYVKHHHPHHRPHFDHDDHHHGHDFHKHKKWKKHHKHDDD</sequence>
<feature type="signal peptide" evidence="2">
    <location>
        <begin position="1"/>
        <end position="26"/>
    </location>
</feature>
<dbReference type="RefSeq" id="WP_160334671.1">
    <property type="nucleotide sequence ID" value="NZ_WSRP01000007.1"/>
</dbReference>